<organism evidence="1 2">
    <name type="scientific">Maudiozyma humilis</name>
    <name type="common">Sour dough yeast</name>
    <name type="synonym">Kazachstania humilis</name>
    <dbReference type="NCBI Taxonomy" id="51915"/>
    <lineage>
        <taxon>Eukaryota</taxon>
        <taxon>Fungi</taxon>
        <taxon>Dikarya</taxon>
        <taxon>Ascomycota</taxon>
        <taxon>Saccharomycotina</taxon>
        <taxon>Saccharomycetes</taxon>
        <taxon>Saccharomycetales</taxon>
        <taxon>Saccharomycetaceae</taxon>
        <taxon>Maudiozyma</taxon>
    </lineage>
</organism>
<dbReference type="EMBL" id="BTGD01000006">
    <property type="protein sequence ID" value="GMM55811.1"/>
    <property type="molecule type" value="Genomic_DNA"/>
</dbReference>
<keyword evidence="2" id="KW-1185">Reference proteome</keyword>
<evidence type="ECO:0000313" key="2">
    <source>
        <dbReference type="Proteomes" id="UP001377567"/>
    </source>
</evidence>
<dbReference type="AlphaFoldDB" id="A0AAV5RYK6"/>
<sequence length="372" mass="41281">MGDGRSSVGDGSSISKALRGIAWLVSNYTSSKHLSKADAAARRRRLLALRRVLLRLLSLVGTQGLSMLFRQSQSSRYSDRAQQFLPKLRNILALVNFAKGYDIGEGYSGAIASWSATLGTSLWVSDFSIPMWWVTYNGLGCIAQSKIGAILDSNAVRQALLNVSVVLAHQFSMRHGYTSILAPFALNTGFLTDLAAVYGLMCGYSLYRCAQRLFTSKTADVKKLKEHYREQLRSLADTRALSLPALAKFREIYELSREQRRTFRERLLGSFVLGNVQPSVQWALWRQLCRLVVGRVGARADILLQCVMLTVGQNVINGGGAMPVNRTLLRAVYAVQSAQLLGTRYKLPNTWRKVLLFVLSVLNRSIALARAN</sequence>
<protein>
    <submittedName>
        <fullName evidence="1">Uncharacterized protein</fullName>
    </submittedName>
</protein>
<reference evidence="1 2" key="1">
    <citation type="journal article" date="2023" name="Elife">
        <title>Identification of key yeast species and microbe-microbe interactions impacting larval growth of Drosophila in the wild.</title>
        <authorList>
            <person name="Mure A."/>
            <person name="Sugiura Y."/>
            <person name="Maeda R."/>
            <person name="Honda K."/>
            <person name="Sakurai N."/>
            <person name="Takahashi Y."/>
            <person name="Watada M."/>
            <person name="Katoh T."/>
            <person name="Gotoh A."/>
            <person name="Gotoh Y."/>
            <person name="Taniguchi I."/>
            <person name="Nakamura K."/>
            <person name="Hayashi T."/>
            <person name="Katayama T."/>
            <person name="Uemura T."/>
            <person name="Hattori Y."/>
        </authorList>
    </citation>
    <scope>NUCLEOTIDE SEQUENCE [LARGE SCALE GENOMIC DNA]</scope>
    <source>
        <strain evidence="1 2">KH-74</strain>
    </source>
</reference>
<gene>
    <name evidence="1" type="ORF">DAKH74_024270</name>
</gene>
<name>A0AAV5RYK6_MAUHU</name>
<proteinExistence type="predicted"/>
<dbReference type="Proteomes" id="UP001377567">
    <property type="component" value="Unassembled WGS sequence"/>
</dbReference>
<accession>A0AAV5RYK6</accession>
<evidence type="ECO:0000313" key="1">
    <source>
        <dbReference type="EMBL" id="GMM55811.1"/>
    </source>
</evidence>
<comment type="caution">
    <text evidence="1">The sequence shown here is derived from an EMBL/GenBank/DDBJ whole genome shotgun (WGS) entry which is preliminary data.</text>
</comment>